<keyword evidence="9" id="KW-0804">Transcription</keyword>
<dbReference type="InterPro" id="IPR051967">
    <property type="entry name" value="Krueppel_C2H2-ZF"/>
</dbReference>
<evidence type="ECO:0000259" key="13">
    <source>
        <dbReference type="PROSITE" id="PS50157"/>
    </source>
</evidence>
<feature type="domain" description="C2H2-type" evidence="13">
    <location>
        <begin position="364"/>
        <end position="391"/>
    </location>
</feature>
<evidence type="ECO:0000256" key="7">
    <source>
        <dbReference type="ARBA" id="ARBA00023015"/>
    </source>
</evidence>
<feature type="domain" description="C2H2-type" evidence="13">
    <location>
        <begin position="159"/>
        <end position="181"/>
    </location>
</feature>
<dbReference type="GO" id="GO:0006357">
    <property type="term" value="P:regulation of transcription by RNA polymerase II"/>
    <property type="evidence" value="ECO:0007669"/>
    <property type="project" value="UniProtKB-ARBA"/>
</dbReference>
<sequence>MEGSGLYTIESSPMNRTVSISALSSPLPVISKKNPGSTLASTILPSSYNISSLTEENGGLPLDGIAQPQTSQPINIRMALLANHLSCDSVGFKTESLDRRLDLQHFLGDRRHHVTSGRSETRDDSLRNRKYPCPLCGKRFRFNSILSLHMRTHTGEKPFKCPYCDHRAAQKGNLKIHLRTHRLAIQSRSLGHSREDSHLLQELEQRAFSREKQTDCTSTNTNYSSQSSLEVLSDGQPQPCPDSMVSPQEQPSLTQQQQSFRCGFCKGKFRKQEEVERHIRILHKPYKCTLCEFAAALEPDLLQHMENVHVPRPATPHQVVPSGLPSQEQKPAIEVYRCEVCGQTFKQAWFLKGHMRKHKDSYEHSCDICGRRFKESWFLKNHMKVHLNKLALRGNQLAHSRTYTTHRNHQENPSKMQSQFISRLHNEVLLAVLSERQKILAESGIEFDSRKVLEKLLLPVAGQNHSFPAEEMQQFVSETTPEKATHYQPLSQNSTVVNMDTGSTQEEEQELESYSYTGNVNVLHKKVDMADTNFSRDGEVDGPEKDSVNSQVVNGSFYAPKRGHKAGLRGALSYHSSGLEVNDARWRGWMGRPSECPDCGRVFRTYHQLVLHSRVHRRQRQLRGGEAPSGWTPNGSSRPQGRPQLKPAFGEPGKPRGSGATEGNGALGRPPSVADKPGQASPQSPVPYSAQSQQPRFGGGCKECSVCGKSFRTAQRLKVHSRIHTGEKEMLSQFTSLKYHLHRHHNQLPAAYHHGDDPCSSKPWQLVSVRGPDEDLPSEPQQEPLDLSVKAEGGTKTERTPPASRSVQVFCSSPSSSLRVSSLHPFSTPLSSPLPGSSSTASLTTSSFSSSSSAETVPPFSASALTPSSLFSKSSLSSCSAFVPSLESSSPFASLFVSAPSVVPSLTFPPLYPNSPCTLSNITSSSSSSSSSSSFSSFSLFPSSSVITSHRTAASTACDSWSDITSSSSICVPPPLPSTATQLSTLPSLSTSPLIGAPSSSSSLSAFTPFSSPFSLRTSPPQVAFTSSPTSLSSLCPTTSSSGDRVEVSDGHHDYKAVRMVGGETVAVQELDTAETEDSTSTFREETKGALAGLSAGGPEPEVSSRRDADTHQERPPEKQEDASLYRCRETGSTGWFPRQAGQSLAPCAGVGGHAAVVTLSQPEEAATLQH</sequence>
<evidence type="ECO:0000256" key="2">
    <source>
        <dbReference type="ARBA" id="ARBA00006991"/>
    </source>
</evidence>
<feature type="domain" description="C2H2-type" evidence="13">
    <location>
        <begin position="336"/>
        <end position="363"/>
    </location>
</feature>
<evidence type="ECO:0000313" key="14">
    <source>
        <dbReference type="EMBL" id="KAL2093793.1"/>
    </source>
</evidence>
<accession>A0ABD1K3U0</accession>
<dbReference type="SMART" id="SM00355">
    <property type="entry name" value="ZnF_C2H2"/>
    <property type="match status" value="8"/>
</dbReference>
<evidence type="ECO:0000256" key="4">
    <source>
        <dbReference type="ARBA" id="ARBA00022737"/>
    </source>
</evidence>
<evidence type="ECO:0000313" key="15">
    <source>
        <dbReference type="Proteomes" id="UP001591681"/>
    </source>
</evidence>
<dbReference type="PROSITE" id="PS00028">
    <property type="entry name" value="ZINC_FINGER_C2H2_1"/>
    <property type="match status" value="6"/>
</dbReference>
<keyword evidence="8" id="KW-0238">DNA-binding</keyword>
<evidence type="ECO:0000256" key="5">
    <source>
        <dbReference type="ARBA" id="ARBA00022771"/>
    </source>
</evidence>
<feature type="domain" description="C2H2-type" evidence="13">
    <location>
        <begin position="702"/>
        <end position="729"/>
    </location>
</feature>
<feature type="region of interest" description="Disordered" evidence="12">
    <location>
        <begin position="1018"/>
        <end position="1048"/>
    </location>
</feature>
<dbReference type="PROSITE" id="PS50157">
    <property type="entry name" value="ZINC_FINGER_C2H2_2"/>
    <property type="match status" value="7"/>
</dbReference>
<dbReference type="FunFam" id="3.30.160.60:FF:000625">
    <property type="entry name" value="Zinc finger protein 536"/>
    <property type="match status" value="1"/>
</dbReference>
<dbReference type="InterPro" id="IPR013087">
    <property type="entry name" value="Znf_C2H2_type"/>
</dbReference>
<keyword evidence="7" id="KW-0805">Transcription regulation</keyword>
<comment type="subcellular location">
    <subcellularLocation>
        <location evidence="1">Nucleus</location>
    </subcellularLocation>
</comment>
<dbReference type="FunFam" id="3.30.160.60:FF:001038">
    <property type="entry name" value="Zinc finger protein 217"/>
    <property type="match status" value="1"/>
</dbReference>
<name>A0ABD1K3U0_9TELE</name>
<feature type="compositionally biased region" description="Basic and acidic residues" evidence="12">
    <location>
        <begin position="1103"/>
        <end position="1127"/>
    </location>
</feature>
<protein>
    <recommendedName>
        <fullName evidence="13">C2H2-type domain-containing protein</fullName>
    </recommendedName>
</protein>
<feature type="compositionally biased region" description="Low complexity" evidence="12">
    <location>
        <begin position="1026"/>
        <end position="1042"/>
    </location>
</feature>
<feature type="region of interest" description="Disordered" evidence="12">
    <location>
        <begin position="1090"/>
        <end position="1127"/>
    </location>
</feature>
<evidence type="ECO:0000256" key="1">
    <source>
        <dbReference type="ARBA" id="ARBA00004123"/>
    </source>
</evidence>
<dbReference type="Proteomes" id="UP001591681">
    <property type="component" value="Unassembled WGS sequence"/>
</dbReference>
<dbReference type="GO" id="GO:0003677">
    <property type="term" value="F:DNA binding"/>
    <property type="evidence" value="ECO:0007669"/>
    <property type="project" value="UniProtKB-KW"/>
</dbReference>
<evidence type="ECO:0000256" key="6">
    <source>
        <dbReference type="ARBA" id="ARBA00022833"/>
    </source>
</evidence>
<dbReference type="GO" id="GO:0008270">
    <property type="term" value="F:zinc ion binding"/>
    <property type="evidence" value="ECO:0007669"/>
    <property type="project" value="UniProtKB-KW"/>
</dbReference>
<keyword evidence="6" id="KW-0862">Zinc</keyword>
<comment type="caution">
    <text evidence="14">The sequence shown here is derived from an EMBL/GenBank/DDBJ whole genome shotgun (WGS) entry which is preliminary data.</text>
</comment>
<feature type="domain" description="C2H2-type" evidence="13">
    <location>
        <begin position="594"/>
        <end position="621"/>
    </location>
</feature>
<evidence type="ECO:0000256" key="8">
    <source>
        <dbReference type="ARBA" id="ARBA00023125"/>
    </source>
</evidence>
<evidence type="ECO:0000256" key="3">
    <source>
        <dbReference type="ARBA" id="ARBA00022723"/>
    </source>
</evidence>
<keyword evidence="4" id="KW-0677">Repeat</keyword>
<feature type="compositionally biased region" description="Low complexity" evidence="12">
    <location>
        <begin position="217"/>
        <end position="228"/>
    </location>
</feature>
<keyword evidence="5 11" id="KW-0863">Zinc-finger</keyword>
<dbReference type="Gene3D" id="3.30.160.60">
    <property type="entry name" value="Classic Zinc Finger"/>
    <property type="match status" value="5"/>
</dbReference>
<dbReference type="SUPFAM" id="SSF57667">
    <property type="entry name" value="beta-beta-alpha zinc fingers"/>
    <property type="match status" value="4"/>
</dbReference>
<feature type="domain" description="C2H2-type" evidence="13">
    <location>
        <begin position="260"/>
        <end position="288"/>
    </location>
</feature>
<feature type="region of interest" description="Disordered" evidence="12">
    <location>
        <begin position="749"/>
        <end position="809"/>
    </location>
</feature>
<dbReference type="InterPro" id="IPR036236">
    <property type="entry name" value="Znf_C2H2_sf"/>
</dbReference>
<gene>
    <name evidence="14" type="ORF">ACEWY4_011105</name>
</gene>
<dbReference type="PANTHER" id="PTHR45925">
    <property type="entry name" value="ZINC FINGER PROTEIN"/>
    <property type="match status" value="1"/>
</dbReference>
<dbReference type="FunFam" id="3.30.160.60:FF:000075">
    <property type="entry name" value="Putative zinc finger protein 536"/>
    <property type="match status" value="1"/>
</dbReference>
<dbReference type="GO" id="GO:0005634">
    <property type="term" value="C:nucleus"/>
    <property type="evidence" value="ECO:0007669"/>
    <property type="project" value="UniProtKB-SubCell"/>
</dbReference>
<dbReference type="EMBL" id="JBHFQA010000009">
    <property type="protein sequence ID" value="KAL2093793.1"/>
    <property type="molecule type" value="Genomic_DNA"/>
</dbReference>
<evidence type="ECO:0000256" key="12">
    <source>
        <dbReference type="SAM" id="MobiDB-lite"/>
    </source>
</evidence>
<feature type="domain" description="C2H2-type" evidence="13">
    <location>
        <begin position="131"/>
        <end position="158"/>
    </location>
</feature>
<dbReference type="AlphaFoldDB" id="A0ABD1K3U0"/>
<keyword evidence="15" id="KW-1185">Reference proteome</keyword>
<evidence type="ECO:0000256" key="11">
    <source>
        <dbReference type="PROSITE-ProRule" id="PRU00042"/>
    </source>
</evidence>
<evidence type="ECO:0000256" key="10">
    <source>
        <dbReference type="ARBA" id="ARBA00023242"/>
    </source>
</evidence>
<organism evidence="14 15">
    <name type="scientific">Coilia grayii</name>
    <name type="common">Gray's grenadier anchovy</name>
    <dbReference type="NCBI Taxonomy" id="363190"/>
    <lineage>
        <taxon>Eukaryota</taxon>
        <taxon>Metazoa</taxon>
        <taxon>Chordata</taxon>
        <taxon>Craniata</taxon>
        <taxon>Vertebrata</taxon>
        <taxon>Euteleostomi</taxon>
        <taxon>Actinopterygii</taxon>
        <taxon>Neopterygii</taxon>
        <taxon>Teleostei</taxon>
        <taxon>Clupei</taxon>
        <taxon>Clupeiformes</taxon>
        <taxon>Clupeoidei</taxon>
        <taxon>Engraulidae</taxon>
        <taxon>Coilinae</taxon>
        <taxon>Coilia</taxon>
    </lineage>
</organism>
<dbReference type="FunFam" id="3.30.160.60:FF:000615">
    <property type="entry name" value="Zinc finger protein 536"/>
    <property type="match status" value="1"/>
</dbReference>
<feature type="region of interest" description="Disordered" evidence="12">
    <location>
        <begin position="210"/>
        <end position="253"/>
    </location>
</feature>
<keyword evidence="10" id="KW-0539">Nucleus</keyword>
<comment type="similarity">
    <text evidence="2">Belongs to the krueppel C2H2-type zinc-finger protein family.</text>
</comment>
<reference evidence="14 15" key="1">
    <citation type="submission" date="2024-09" db="EMBL/GenBank/DDBJ databases">
        <title>A chromosome-level genome assembly of Gray's grenadier anchovy, Coilia grayii.</title>
        <authorList>
            <person name="Fu Z."/>
        </authorList>
    </citation>
    <scope>NUCLEOTIDE SEQUENCE [LARGE SCALE GENOMIC DNA]</scope>
    <source>
        <strain evidence="14">G4</strain>
        <tissue evidence="14">Muscle</tissue>
    </source>
</reference>
<proteinExistence type="inferred from homology"/>
<dbReference type="Pfam" id="PF00096">
    <property type="entry name" value="zf-C2H2"/>
    <property type="match status" value="6"/>
</dbReference>
<feature type="region of interest" description="Disordered" evidence="12">
    <location>
        <begin position="614"/>
        <end position="695"/>
    </location>
</feature>
<keyword evidence="3" id="KW-0479">Metal-binding</keyword>
<evidence type="ECO:0000256" key="9">
    <source>
        <dbReference type="ARBA" id="ARBA00023163"/>
    </source>
</evidence>